<evidence type="ECO:0000256" key="6">
    <source>
        <dbReference type="ARBA" id="ARBA00049117"/>
    </source>
</evidence>
<feature type="domain" description="CobW C-terminal" evidence="7">
    <location>
        <begin position="232"/>
        <end position="326"/>
    </location>
</feature>
<comment type="function">
    <text evidence="5">Zinc chaperone that directly transfers zinc cofactor to target proteins, thereby activating them. Zinc is transferred from the CXCC motif in the GTPase domain to the zinc binding site in target proteins in a process requiring GTP hydrolysis.</text>
</comment>
<dbReference type="Gene3D" id="3.30.1220.10">
    <property type="entry name" value="CobW-like, C-terminal domain"/>
    <property type="match status" value="1"/>
</dbReference>
<dbReference type="InterPro" id="IPR051316">
    <property type="entry name" value="Zinc-reg_GTPase_activator"/>
</dbReference>
<dbReference type="Pfam" id="PF07683">
    <property type="entry name" value="CobW_C"/>
    <property type="match status" value="1"/>
</dbReference>
<dbReference type="OrthoDB" id="9808822at2"/>
<dbReference type="SUPFAM" id="SSF52540">
    <property type="entry name" value="P-loop containing nucleoside triphosphate hydrolases"/>
    <property type="match status" value="1"/>
</dbReference>
<sequence length="334" mass="35637">MTRIPVTILTGFLGAGKTTLLNRLMAQPGFGDTAVIVNEFGSVDIDGGLVQGGDERAFATSTGCLCCTVSGDVRLTLLRLKDESDQGVGPRFSRVVIETTGLADPAPVMQAFMANDIMLGAFTLNGVVTVVDAASVAETLDRFPEALRQVGVADLLVISKTDLAEPADLAERLAALAPNARVMLADAVAVEDVFSLAAFDPAGKPPAVQDWLRFVPHHHHHPHNVNRHGDSISAFGFTTDKPLESRVIEMAIGAMQHSFGPDLLRLKAIVRLTGQASPSVYHVVQHLMSPPRSLEAWPEGVSDTRVVVIASGPGRDQLPVMLMAFLPELRQIDA</sequence>
<organism evidence="8 9">
    <name type="scientific">Rhodobacter ferrooxidans</name>
    <dbReference type="NCBI Taxonomy" id="371731"/>
    <lineage>
        <taxon>Bacteria</taxon>
        <taxon>Pseudomonadati</taxon>
        <taxon>Pseudomonadota</taxon>
        <taxon>Alphaproteobacteria</taxon>
        <taxon>Rhodobacterales</taxon>
        <taxon>Rhodobacter group</taxon>
        <taxon>Rhodobacter</taxon>
    </lineage>
</organism>
<comment type="caution">
    <text evidence="8">The sequence shown here is derived from an EMBL/GenBank/DDBJ whole genome shotgun (WGS) entry which is preliminary data.</text>
</comment>
<keyword evidence="3" id="KW-0143">Chaperone</keyword>
<comment type="catalytic activity">
    <reaction evidence="6">
        <text>GTP + H2O = GDP + phosphate + H(+)</text>
        <dbReference type="Rhea" id="RHEA:19669"/>
        <dbReference type="ChEBI" id="CHEBI:15377"/>
        <dbReference type="ChEBI" id="CHEBI:15378"/>
        <dbReference type="ChEBI" id="CHEBI:37565"/>
        <dbReference type="ChEBI" id="CHEBI:43474"/>
        <dbReference type="ChEBI" id="CHEBI:58189"/>
    </reaction>
    <physiologicalReaction direction="left-to-right" evidence="6">
        <dbReference type="Rhea" id="RHEA:19670"/>
    </physiologicalReaction>
</comment>
<evidence type="ECO:0000313" key="9">
    <source>
        <dbReference type="Proteomes" id="UP000010121"/>
    </source>
</evidence>
<keyword evidence="1" id="KW-0547">Nucleotide-binding</keyword>
<name>C8S2R4_9RHOB</name>
<dbReference type="InterPro" id="IPR011629">
    <property type="entry name" value="CobW-like_C"/>
</dbReference>
<comment type="similarity">
    <text evidence="4">Belongs to the SIMIBI class G3E GTPase family. ZNG1 subfamily.</text>
</comment>
<gene>
    <name evidence="8" type="ORF">Rsw2DRAFT_2342</name>
</gene>
<dbReference type="SUPFAM" id="SSF90002">
    <property type="entry name" value="Hypothetical protein YjiA, C-terminal domain"/>
    <property type="match status" value="1"/>
</dbReference>
<dbReference type="eggNOG" id="COG0523">
    <property type="taxonomic scope" value="Bacteria"/>
</dbReference>
<dbReference type="Gene3D" id="3.40.50.300">
    <property type="entry name" value="P-loop containing nucleotide triphosphate hydrolases"/>
    <property type="match status" value="1"/>
</dbReference>
<dbReference type="PANTHER" id="PTHR13748">
    <property type="entry name" value="COBW-RELATED"/>
    <property type="match status" value="1"/>
</dbReference>
<evidence type="ECO:0000256" key="1">
    <source>
        <dbReference type="ARBA" id="ARBA00022741"/>
    </source>
</evidence>
<dbReference type="AlphaFoldDB" id="C8S2R4"/>
<dbReference type="InterPro" id="IPR036627">
    <property type="entry name" value="CobW-likC_sf"/>
</dbReference>
<evidence type="ECO:0000256" key="5">
    <source>
        <dbReference type="ARBA" id="ARBA00045658"/>
    </source>
</evidence>
<evidence type="ECO:0000259" key="7">
    <source>
        <dbReference type="SMART" id="SM00833"/>
    </source>
</evidence>
<evidence type="ECO:0000256" key="4">
    <source>
        <dbReference type="ARBA" id="ARBA00034320"/>
    </source>
</evidence>
<dbReference type="CDD" id="cd03112">
    <property type="entry name" value="CobW-like"/>
    <property type="match status" value="1"/>
</dbReference>
<evidence type="ECO:0000256" key="2">
    <source>
        <dbReference type="ARBA" id="ARBA00022801"/>
    </source>
</evidence>
<dbReference type="GO" id="GO:0000166">
    <property type="term" value="F:nucleotide binding"/>
    <property type="evidence" value="ECO:0007669"/>
    <property type="project" value="UniProtKB-KW"/>
</dbReference>
<dbReference type="EMBL" id="ACYY01000015">
    <property type="protein sequence ID" value="EEW24740.1"/>
    <property type="molecule type" value="Genomic_DNA"/>
</dbReference>
<reference evidence="8 9" key="1">
    <citation type="submission" date="2009-08" db="EMBL/GenBank/DDBJ databases">
        <title>The draft genome of Rhodobacter sp. SW2.</title>
        <authorList>
            <consortium name="US DOE Joint Genome Institute (JGI-PGF)"/>
            <person name="Lucas S."/>
            <person name="Copeland A."/>
            <person name="Lapidus A."/>
            <person name="Glavina del Rio T."/>
            <person name="Tice H."/>
            <person name="Bruce D."/>
            <person name="Goodwin L."/>
            <person name="Pitluck S."/>
            <person name="Larimer F."/>
            <person name="Land M.L."/>
            <person name="Hauser L."/>
            <person name="Emerson D."/>
        </authorList>
    </citation>
    <scope>NUCLEOTIDE SEQUENCE [LARGE SCALE GENOMIC DNA]</scope>
    <source>
        <strain evidence="8 9">SW2</strain>
    </source>
</reference>
<evidence type="ECO:0000313" key="8">
    <source>
        <dbReference type="EMBL" id="EEW24740.1"/>
    </source>
</evidence>
<protein>
    <submittedName>
        <fullName evidence="8">Cobalamin synthesis protein P47K</fullName>
    </submittedName>
</protein>
<dbReference type="SMART" id="SM00833">
    <property type="entry name" value="CobW_C"/>
    <property type="match status" value="1"/>
</dbReference>
<evidence type="ECO:0000256" key="3">
    <source>
        <dbReference type="ARBA" id="ARBA00023186"/>
    </source>
</evidence>
<dbReference type="Proteomes" id="UP000010121">
    <property type="component" value="Unassembled WGS sequence"/>
</dbReference>
<dbReference type="STRING" id="371731.Rsw2DRAFT_2342"/>
<dbReference type="GO" id="GO:0016787">
    <property type="term" value="F:hydrolase activity"/>
    <property type="evidence" value="ECO:0007669"/>
    <property type="project" value="UniProtKB-KW"/>
</dbReference>
<dbReference type="Pfam" id="PF02492">
    <property type="entry name" value="cobW"/>
    <property type="match status" value="1"/>
</dbReference>
<dbReference type="InterPro" id="IPR003495">
    <property type="entry name" value="CobW/HypB/UreG_nucleotide-bd"/>
</dbReference>
<proteinExistence type="inferred from homology"/>
<dbReference type="InterPro" id="IPR027417">
    <property type="entry name" value="P-loop_NTPase"/>
</dbReference>
<accession>C8S2R4</accession>
<dbReference type="RefSeq" id="WP_008031196.1">
    <property type="nucleotide sequence ID" value="NZ_ACYY01000015.1"/>
</dbReference>
<keyword evidence="2" id="KW-0378">Hydrolase</keyword>
<keyword evidence="9" id="KW-1185">Reference proteome</keyword>